<evidence type="ECO:0000256" key="1">
    <source>
        <dbReference type="SAM" id="Phobius"/>
    </source>
</evidence>
<organism evidence="2">
    <name type="scientific">Chromera velia CCMP2878</name>
    <dbReference type="NCBI Taxonomy" id="1169474"/>
    <lineage>
        <taxon>Eukaryota</taxon>
        <taxon>Sar</taxon>
        <taxon>Alveolata</taxon>
        <taxon>Colpodellida</taxon>
        <taxon>Chromeraceae</taxon>
        <taxon>Chromera</taxon>
    </lineage>
</organism>
<feature type="transmembrane region" description="Helical" evidence="1">
    <location>
        <begin position="20"/>
        <end position="40"/>
    </location>
</feature>
<evidence type="ECO:0000313" key="2">
    <source>
        <dbReference type="EMBL" id="CEM40902.1"/>
    </source>
</evidence>
<dbReference type="AlphaFoldDB" id="A0A0G4HA62"/>
<keyword evidence="1" id="KW-0812">Transmembrane</keyword>
<proteinExistence type="predicted"/>
<dbReference type="EMBL" id="CDMZ01002128">
    <property type="protein sequence ID" value="CEM40902.1"/>
    <property type="molecule type" value="Genomic_DNA"/>
</dbReference>
<reference evidence="2" key="1">
    <citation type="submission" date="2014-11" db="EMBL/GenBank/DDBJ databases">
        <authorList>
            <person name="Otto D Thomas"/>
            <person name="Naeem Raeece"/>
        </authorList>
    </citation>
    <scope>NUCLEOTIDE SEQUENCE</scope>
</reference>
<keyword evidence="1" id="KW-1133">Transmembrane helix</keyword>
<sequence>MKYVSSGEQGHAPDPDRWKLKFFGIYGGIAAFLLFLFACVRENVHKLKACLSFVLPPPENFYLIDQKEVRIPGESEGKELDLFSDPVPHGTSFSIRCQSEVATSLIEPQQKGDEVVDFVQCRSGLFSAQHLTCMQKCPPPDLGPEFAPSGFSEGQTMGCPSRFSAEGGTRLYRSSDPEGRTSLCINGTWTESDLKCYRVPDL</sequence>
<protein>
    <submittedName>
        <fullName evidence="2">Uncharacterized protein</fullName>
    </submittedName>
</protein>
<gene>
    <name evidence="2" type="ORF">Cvel_25631</name>
</gene>
<accession>A0A0G4HA62</accession>
<keyword evidence="1" id="KW-0472">Membrane</keyword>
<dbReference type="VEuPathDB" id="CryptoDB:Cvel_25631"/>
<name>A0A0G4HA62_9ALVE</name>
<dbReference type="PhylomeDB" id="A0A0G4HA62"/>